<dbReference type="EMBL" id="CP123523">
    <property type="protein sequence ID" value="WGM04960.1"/>
    <property type="molecule type" value="Genomic_DNA"/>
</dbReference>
<accession>A0ABY8NLL5</accession>
<dbReference type="GeneID" id="96879057"/>
<organism evidence="5 16">
    <name type="scientific">Arsenophonus nasoniae</name>
    <name type="common">son-killer infecting Nasonia vitripennis</name>
    <dbReference type="NCBI Taxonomy" id="638"/>
    <lineage>
        <taxon>Bacteria</taxon>
        <taxon>Pseudomonadati</taxon>
        <taxon>Pseudomonadota</taxon>
        <taxon>Gammaproteobacteria</taxon>
        <taxon>Enterobacterales</taxon>
        <taxon>Morganellaceae</taxon>
        <taxon>Arsenophonus</taxon>
    </lineage>
</organism>
<evidence type="ECO:0000313" key="11">
    <source>
        <dbReference type="EMBL" id="WGM06451.1"/>
    </source>
</evidence>
<dbReference type="EMBL" id="CP123526">
    <property type="protein sequence ID" value="WGM08377.1"/>
    <property type="molecule type" value="Genomic_DNA"/>
</dbReference>
<feature type="domain" description="Insertion element IS402-like" evidence="2">
    <location>
        <begin position="6"/>
        <end position="80"/>
    </location>
</feature>
<dbReference type="EMBL" id="CP123523">
    <property type="protein sequence ID" value="WGM06460.1"/>
    <property type="molecule type" value="Genomic_DNA"/>
</dbReference>
<reference evidence="5" key="1">
    <citation type="submission" date="2023-04" db="EMBL/GenBank/DDBJ databases">
        <title>Genome dynamics across the evolutionary transition to endosymbiosis.</title>
        <authorList>
            <person name="Siozios S."/>
            <person name="Nadal-Jimenez P."/>
            <person name="Azagi T."/>
            <person name="Sprong H."/>
            <person name="Frost C.L."/>
            <person name="Parratt S.R."/>
            <person name="Taylor G."/>
            <person name="Brettell L."/>
            <person name="Lew K.C."/>
            <person name="Croft L."/>
            <person name="King K.C."/>
            <person name="Brockhurst M.A."/>
            <person name="Hypsa V."/>
            <person name="Novakova E."/>
            <person name="Darby A.C."/>
            <person name="Hurst G.D.D."/>
        </authorList>
    </citation>
    <scope>NUCLEOTIDE SEQUENCE</scope>
    <source>
        <strain evidence="5">ANv_CAN</strain>
        <plasmid evidence="14">paNv_CAN1</plasmid>
        <plasmid evidence="15">paNv_CAN3</plasmid>
    </source>
</reference>
<evidence type="ECO:0000313" key="5">
    <source>
        <dbReference type="EMBL" id="WGM05265.1"/>
    </source>
</evidence>
<proteinExistence type="predicted"/>
<dbReference type="RefSeq" id="WP_135677415.1">
    <property type="nucleotide sequence ID" value="NZ_CP038613.1"/>
</dbReference>
<dbReference type="EMBL" id="CP123523">
    <property type="protein sequence ID" value="WGM06351.1"/>
    <property type="molecule type" value="Genomic_DNA"/>
</dbReference>
<geneLocation type="plasmid" evidence="15 16">
    <name>paNv_CAN3</name>
</geneLocation>
<evidence type="ECO:0000313" key="4">
    <source>
        <dbReference type="EMBL" id="WGM04960.1"/>
    </source>
</evidence>
<dbReference type="PANTHER" id="PTHR30007">
    <property type="entry name" value="PHP DOMAIN PROTEIN"/>
    <property type="match status" value="1"/>
</dbReference>
<dbReference type="EMBL" id="CP123523">
    <property type="protein sequence ID" value="WGM04237.1"/>
    <property type="molecule type" value="Genomic_DNA"/>
</dbReference>
<evidence type="ECO:0000313" key="13">
    <source>
        <dbReference type="EMBL" id="WGM06944.1"/>
    </source>
</evidence>
<geneLocation type="plasmid" evidence="14 16">
    <name>paNv_CAN1</name>
</geneLocation>
<dbReference type="EMBL" id="CP123523">
    <property type="protein sequence ID" value="WGM05785.1"/>
    <property type="molecule type" value="Genomic_DNA"/>
</dbReference>
<evidence type="ECO:0000259" key="2">
    <source>
        <dbReference type="Pfam" id="PF13340"/>
    </source>
</evidence>
<dbReference type="Proteomes" id="UP001177592">
    <property type="component" value="Plasmid paNv_CAN3"/>
</dbReference>
<evidence type="ECO:0000313" key="9">
    <source>
        <dbReference type="EMBL" id="WGM05906.1"/>
    </source>
</evidence>
<name>A0ABY8NLL5_9GAMM</name>
<evidence type="ECO:0000313" key="16">
    <source>
        <dbReference type="Proteomes" id="UP001177592"/>
    </source>
</evidence>
<sequence>MARYDLSDEAWAIIEPLLPTVLTSSRVGRPWAEHRKIVNGMFWILCSGAPWRDLPERYGPWKTVYNRFNRWSKDGTINIIFNKLLSFLDAHELVDWSAIALDGSNIRALKCAAGAPKKHPDITDDNSLGRSRGGYGTKIHMATDGSGIPLNIVLSAGQAHESLFALRLLDGIGVQRQNGSMKRRGHTVLADKAYSGNALRNELKRKGMKTVIPRKSNEKLASDGRSQLDRDAYRHRNVVERCFGRLKEYRRIATRYEKTARNYLAMVKLGCIRLFYRRLRN</sequence>
<keyword evidence="16" id="KW-1185">Reference proteome</keyword>
<dbReference type="EMBL" id="CP123523">
    <property type="protein sequence ID" value="WGM05705.1"/>
    <property type="molecule type" value="Genomic_DNA"/>
</dbReference>
<keyword evidence="14" id="KW-0614">Plasmid</keyword>
<dbReference type="InterPro" id="IPR025161">
    <property type="entry name" value="IS402-like_dom"/>
</dbReference>
<evidence type="ECO:0000313" key="12">
    <source>
        <dbReference type="EMBL" id="WGM06460.1"/>
    </source>
</evidence>
<protein>
    <submittedName>
        <fullName evidence="5">IS5 family transposase</fullName>
    </submittedName>
</protein>
<dbReference type="EMBL" id="CP123523">
    <property type="protein sequence ID" value="WGM06451.1"/>
    <property type="molecule type" value="Genomic_DNA"/>
</dbReference>
<dbReference type="Pfam" id="PF01609">
    <property type="entry name" value="DDE_Tnp_1"/>
    <property type="match status" value="1"/>
</dbReference>
<evidence type="ECO:0000313" key="7">
    <source>
        <dbReference type="EMBL" id="WGM05705.1"/>
    </source>
</evidence>
<evidence type="ECO:0000259" key="1">
    <source>
        <dbReference type="Pfam" id="PF01609"/>
    </source>
</evidence>
<feature type="domain" description="Transposase IS4-like" evidence="1">
    <location>
        <begin position="99"/>
        <end position="271"/>
    </location>
</feature>
<dbReference type="EMBL" id="CP123523">
    <property type="protein sequence ID" value="WGM06944.1"/>
    <property type="molecule type" value="Genomic_DNA"/>
</dbReference>
<evidence type="ECO:0000313" key="14">
    <source>
        <dbReference type="EMBL" id="WGM08033.1"/>
    </source>
</evidence>
<dbReference type="EMBL" id="CP123523">
    <property type="protein sequence ID" value="WGM05581.1"/>
    <property type="molecule type" value="Genomic_DNA"/>
</dbReference>
<dbReference type="EMBL" id="CP123523">
    <property type="protein sequence ID" value="WGM05265.1"/>
    <property type="molecule type" value="Genomic_DNA"/>
</dbReference>
<evidence type="ECO:0000313" key="6">
    <source>
        <dbReference type="EMBL" id="WGM05581.1"/>
    </source>
</evidence>
<dbReference type="EMBL" id="CP123523">
    <property type="protein sequence ID" value="WGM05906.1"/>
    <property type="molecule type" value="Genomic_DNA"/>
</dbReference>
<evidence type="ECO:0000313" key="15">
    <source>
        <dbReference type="EMBL" id="WGM08377.1"/>
    </source>
</evidence>
<dbReference type="Proteomes" id="UP001177592">
    <property type="component" value="Chromosome"/>
</dbReference>
<evidence type="ECO:0000313" key="10">
    <source>
        <dbReference type="EMBL" id="WGM06351.1"/>
    </source>
</evidence>
<dbReference type="InterPro" id="IPR002559">
    <property type="entry name" value="Transposase_11"/>
</dbReference>
<dbReference type="PANTHER" id="PTHR30007:SF1">
    <property type="entry name" value="BLR1914 PROTEIN"/>
    <property type="match status" value="1"/>
</dbReference>
<dbReference type="Proteomes" id="UP001177592">
    <property type="component" value="Plasmid paNv_CAN1"/>
</dbReference>
<dbReference type="Pfam" id="PF13340">
    <property type="entry name" value="DUF4096"/>
    <property type="match status" value="1"/>
</dbReference>
<gene>
    <name evidence="9" type="ORF">QE258_00495</name>
    <name evidence="10" type="ORF">QE258_03105</name>
    <name evidence="11" type="ORF">QE258_03675</name>
    <name evidence="12" type="ORF">QE258_03725</name>
    <name evidence="13" type="ORF">QE258_06585</name>
    <name evidence="3" type="ORF">QE258_11310</name>
    <name evidence="4" type="ORF">QE258_15425</name>
    <name evidence="5" type="ORF">QE258_17305</name>
    <name evidence="6" type="ORF">QE258_19240</name>
    <name evidence="7" type="ORF">QE258_20020</name>
    <name evidence="8" type="ORF">QE258_20500</name>
    <name evidence="14" type="ORF">QE258_21035</name>
    <name evidence="15" type="ORF">QE258_23380</name>
</gene>
<evidence type="ECO:0000313" key="3">
    <source>
        <dbReference type="EMBL" id="WGM04237.1"/>
    </source>
</evidence>
<dbReference type="NCBIfam" id="NF033580">
    <property type="entry name" value="transpos_IS5_3"/>
    <property type="match status" value="1"/>
</dbReference>
<dbReference type="EMBL" id="CP123524">
    <property type="protein sequence ID" value="WGM08033.1"/>
    <property type="molecule type" value="Genomic_DNA"/>
</dbReference>
<evidence type="ECO:0000313" key="8">
    <source>
        <dbReference type="EMBL" id="WGM05785.1"/>
    </source>
</evidence>